<dbReference type="Proteomes" id="UP001147733">
    <property type="component" value="Unassembled WGS sequence"/>
</dbReference>
<dbReference type="OrthoDB" id="2130735at2759"/>
<sequence>MPAAADAEGSYLWERIQRNETNTYARVVELQHAGVLNGRLLATWEHHYTRGPQSNDPDGTPGSFIIRQSDDQGATWETLATVSDTQTTDGHPFSVFYQPYIFEYPQQLGKYPRGTLLLVGNLLPANCSEFSTEFFAWRSADHGKTWDSLGVWQRGTSQGGIWEPFVYLDDQGR</sequence>
<dbReference type="Gene3D" id="2.120.10.10">
    <property type="match status" value="1"/>
</dbReference>
<dbReference type="PANTHER" id="PTHR38792:SF3">
    <property type="entry name" value="BNR_ASP-BOX REPEAT DOMAIN PROTEIN (AFU_ORTHOLOGUE AFUA_7G06430)-RELATED"/>
    <property type="match status" value="1"/>
</dbReference>
<accession>A0A9W9TT36</accession>
<dbReference type="CDD" id="cd15482">
    <property type="entry name" value="Sialidase_non-viral"/>
    <property type="match status" value="1"/>
</dbReference>
<dbReference type="PANTHER" id="PTHR38792">
    <property type="entry name" value="BNR/ASP-BOX REPEAT DOMAIN PROTEIN (AFU_ORTHOLOGUE AFUA_7G06430)-RELATED"/>
    <property type="match status" value="1"/>
</dbReference>
<keyword evidence="2" id="KW-1185">Reference proteome</keyword>
<evidence type="ECO:0008006" key="3">
    <source>
        <dbReference type="Google" id="ProtNLM"/>
    </source>
</evidence>
<comment type="caution">
    <text evidence="1">The sequence shown here is derived from an EMBL/GenBank/DDBJ whole genome shotgun (WGS) entry which is preliminary data.</text>
</comment>
<protein>
    <recommendedName>
        <fullName evidence="3">Sialidase domain-containing protein</fullName>
    </recommendedName>
</protein>
<organism evidence="1 2">
    <name type="scientific">Penicillium citrinum</name>
    <dbReference type="NCBI Taxonomy" id="5077"/>
    <lineage>
        <taxon>Eukaryota</taxon>
        <taxon>Fungi</taxon>
        <taxon>Dikarya</taxon>
        <taxon>Ascomycota</taxon>
        <taxon>Pezizomycotina</taxon>
        <taxon>Eurotiomycetes</taxon>
        <taxon>Eurotiomycetidae</taxon>
        <taxon>Eurotiales</taxon>
        <taxon>Aspergillaceae</taxon>
        <taxon>Penicillium</taxon>
    </lineage>
</organism>
<reference evidence="1" key="1">
    <citation type="submission" date="2022-11" db="EMBL/GenBank/DDBJ databases">
        <authorList>
            <person name="Petersen C."/>
        </authorList>
    </citation>
    <scope>NUCLEOTIDE SEQUENCE</scope>
    <source>
        <strain evidence="1">IBT 23319</strain>
    </source>
</reference>
<evidence type="ECO:0000313" key="2">
    <source>
        <dbReference type="Proteomes" id="UP001147733"/>
    </source>
</evidence>
<reference evidence="1" key="2">
    <citation type="journal article" date="2023" name="IMA Fungus">
        <title>Comparative genomic study of the Penicillium genus elucidates a diverse pangenome and 15 lateral gene transfer events.</title>
        <authorList>
            <person name="Petersen C."/>
            <person name="Sorensen T."/>
            <person name="Nielsen M.R."/>
            <person name="Sondergaard T.E."/>
            <person name="Sorensen J.L."/>
            <person name="Fitzpatrick D.A."/>
            <person name="Frisvad J.C."/>
            <person name="Nielsen K.L."/>
        </authorList>
    </citation>
    <scope>NUCLEOTIDE SEQUENCE</scope>
    <source>
        <strain evidence="1">IBT 23319</strain>
    </source>
</reference>
<evidence type="ECO:0000313" key="1">
    <source>
        <dbReference type="EMBL" id="KAJ5240400.1"/>
    </source>
</evidence>
<gene>
    <name evidence="1" type="ORF">N7469_001991</name>
</gene>
<name>A0A9W9TT36_PENCI</name>
<dbReference type="AlphaFoldDB" id="A0A9W9TT36"/>
<dbReference type="InterPro" id="IPR036278">
    <property type="entry name" value="Sialidase_sf"/>
</dbReference>
<dbReference type="SUPFAM" id="SSF50939">
    <property type="entry name" value="Sialidases"/>
    <property type="match status" value="1"/>
</dbReference>
<proteinExistence type="predicted"/>
<dbReference type="EMBL" id="JAPQKT010000002">
    <property type="protein sequence ID" value="KAJ5240400.1"/>
    <property type="molecule type" value="Genomic_DNA"/>
</dbReference>
<dbReference type="GeneID" id="81380078"/>
<dbReference type="RefSeq" id="XP_056503405.1">
    <property type="nucleotide sequence ID" value="XM_056640911.1"/>
</dbReference>